<organism evidence="3 4">
    <name type="scientific">Cryptosporidium canis</name>
    <dbReference type="NCBI Taxonomy" id="195482"/>
    <lineage>
        <taxon>Eukaryota</taxon>
        <taxon>Sar</taxon>
        <taxon>Alveolata</taxon>
        <taxon>Apicomplexa</taxon>
        <taxon>Conoidasida</taxon>
        <taxon>Coccidia</taxon>
        <taxon>Eucoccidiorida</taxon>
        <taxon>Eimeriorina</taxon>
        <taxon>Cryptosporidiidae</taxon>
        <taxon>Cryptosporidium</taxon>
    </lineage>
</organism>
<sequence>MNLSSSTLIILACILLIHQALDDHLFVSAIYQGEVGYYDSNQADNKIGKQSMKFRKGLESIKKSFLQFFISDSREFANDTSTPIPRNTPFMDYFHRSVIKKIIPKSEEVCSPIQLMSFWRLYYDVLNLVELEMFSHLDSSQIRGKIPKHSQQESEMASQSLEINRDISEEIKVVKFDYNLTLRNVQHANNTSPINKTESPLAPEKKKTKSRKGGARNAKGKQKKKPAQTFDYGLHRYYYLE</sequence>
<feature type="compositionally biased region" description="Polar residues" evidence="1">
    <location>
        <begin position="189"/>
        <end position="198"/>
    </location>
</feature>
<evidence type="ECO:0000313" key="4">
    <source>
        <dbReference type="Proteomes" id="UP001071777"/>
    </source>
</evidence>
<proteinExistence type="predicted"/>
<evidence type="ECO:0000313" key="3">
    <source>
        <dbReference type="EMBL" id="KAJ1609991.1"/>
    </source>
</evidence>
<comment type="caution">
    <text evidence="3">The sequence shown here is derived from an EMBL/GenBank/DDBJ whole genome shotgun (WGS) entry which is preliminary data.</text>
</comment>
<evidence type="ECO:0000256" key="1">
    <source>
        <dbReference type="SAM" id="MobiDB-lite"/>
    </source>
</evidence>
<accession>A0ABQ8P6D5</accession>
<feature type="chain" id="PRO_5046025492" evidence="2">
    <location>
        <begin position="23"/>
        <end position="241"/>
    </location>
</feature>
<keyword evidence="4" id="KW-1185">Reference proteome</keyword>
<gene>
    <name evidence="3" type="ORF">OJ252_2037</name>
</gene>
<feature type="signal peptide" evidence="2">
    <location>
        <begin position="1"/>
        <end position="22"/>
    </location>
</feature>
<protein>
    <submittedName>
        <fullName evidence="3">Signal peptide-containing protein</fullName>
    </submittedName>
</protein>
<dbReference type="EMBL" id="JAPCXB010000074">
    <property type="protein sequence ID" value="KAJ1609991.1"/>
    <property type="molecule type" value="Genomic_DNA"/>
</dbReference>
<feature type="region of interest" description="Disordered" evidence="1">
    <location>
        <begin position="189"/>
        <end position="228"/>
    </location>
</feature>
<feature type="compositionally biased region" description="Basic residues" evidence="1">
    <location>
        <begin position="206"/>
        <end position="226"/>
    </location>
</feature>
<reference evidence="3" key="1">
    <citation type="submission" date="2022-10" db="EMBL/GenBank/DDBJ databases">
        <title>Adaptive evolution leads to modifications in subtelomeric GC content in a zoonotic Cryptosporidium species.</title>
        <authorList>
            <person name="Li J."/>
            <person name="Feng Y."/>
            <person name="Xiao L."/>
        </authorList>
    </citation>
    <scope>NUCLEOTIDE SEQUENCE</scope>
    <source>
        <strain evidence="3">25894</strain>
    </source>
</reference>
<evidence type="ECO:0000256" key="2">
    <source>
        <dbReference type="SAM" id="SignalP"/>
    </source>
</evidence>
<keyword evidence="2" id="KW-0732">Signal</keyword>
<name>A0ABQ8P6D5_9CRYT</name>
<dbReference type="Proteomes" id="UP001071777">
    <property type="component" value="Unassembled WGS sequence"/>
</dbReference>